<dbReference type="EMBL" id="JEWH01000041">
    <property type="protein sequence ID" value="EXB04728.1"/>
    <property type="molecule type" value="Genomic_DNA"/>
</dbReference>
<evidence type="ECO:0000313" key="2">
    <source>
        <dbReference type="Proteomes" id="UP000020595"/>
    </source>
</evidence>
<comment type="caution">
    <text evidence="1">The sequence shown here is derived from an EMBL/GenBank/DDBJ whole genome shotgun (WGS) entry which is preliminary data.</text>
</comment>
<organism evidence="1 2">
    <name type="scientific">Acinetobacter baumannii (strain 1295743)</name>
    <dbReference type="NCBI Taxonomy" id="1310613"/>
    <lineage>
        <taxon>Bacteria</taxon>
        <taxon>Pseudomonadati</taxon>
        <taxon>Pseudomonadota</taxon>
        <taxon>Gammaproteobacteria</taxon>
        <taxon>Moraxellales</taxon>
        <taxon>Moraxellaceae</taxon>
        <taxon>Acinetobacter</taxon>
        <taxon>Acinetobacter calcoaceticus/baumannii complex</taxon>
    </lineage>
</organism>
<dbReference type="Proteomes" id="UP000020595">
    <property type="component" value="Unassembled WGS sequence"/>
</dbReference>
<dbReference type="AlphaFoldDB" id="A0A009ILR8"/>
<dbReference type="PATRIC" id="fig|1310613.3.peg.2758"/>
<name>A0A009ILR8_ACIB9</name>
<accession>A0A009ILR8</accession>
<sequence>MEIKKILKLKMIKKLPFNNKDLINKKFQKILKISINFHNIYSVSLIQNKDI</sequence>
<evidence type="ECO:0000313" key="1">
    <source>
        <dbReference type="EMBL" id="EXB04728.1"/>
    </source>
</evidence>
<proteinExistence type="predicted"/>
<protein>
    <submittedName>
        <fullName evidence="1">Uncharacterized protein</fullName>
    </submittedName>
</protein>
<reference evidence="1 2" key="1">
    <citation type="submission" date="2014-02" db="EMBL/GenBank/DDBJ databases">
        <title>Comparative genomics and transcriptomics to identify genetic mechanisms underlying the emergence of carbapenem resistant Acinetobacter baumannii (CRAb).</title>
        <authorList>
            <person name="Harris A.D."/>
            <person name="Johnson K.J."/>
            <person name="George J."/>
            <person name="Shefchek K."/>
            <person name="Daugherty S.C."/>
            <person name="Parankush S."/>
            <person name="Sadzewicz L."/>
            <person name="Tallon L."/>
            <person name="Sengamalay N."/>
            <person name="Hazen T.H."/>
            <person name="Rasko D.A."/>
        </authorList>
    </citation>
    <scope>NUCLEOTIDE SEQUENCE [LARGE SCALE GENOMIC DNA]</scope>
    <source>
        <strain evidence="1 2">1295743</strain>
    </source>
</reference>
<gene>
    <name evidence="1" type="ORF">J512_2863</name>
</gene>